<dbReference type="GO" id="GO:0005789">
    <property type="term" value="C:endoplasmic reticulum membrane"/>
    <property type="evidence" value="ECO:0007669"/>
    <property type="project" value="UniProtKB-SubCell"/>
</dbReference>
<feature type="transmembrane region" description="Helical" evidence="11">
    <location>
        <begin position="806"/>
        <end position="825"/>
    </location>
</feature>
<dbReference type="PANTHER" id="PTHR23071">
    <property type="entry name" value="PHOSPHATIDYLINOSITOL GLYCAN"/>
    <property type="match status" value="1"/>
</dbReference>
<evidence type="ECO:0000256" key="10">
    <source>
        <dbReference type="ARBA" id="ARBA00023180"/>
    </source>
</evidence>
<dbReference type="Gene3D" id="3.40.720.10">
    <property type="entry name" value="Alkaline Phosphatase, subunit A"/>
    <property type="match status" value="1"/>
</dbReference>
<dbReference type="CDD" id="cd16023">
    <property type="entry name" value="GPI_EPT_3"/>
    <property type="match status" value="1"/>
</dbReference>
<feature type="transmembrane region" description="Helical" evidence="11">
    <location>
        <begin position="641"/>
        <end position="661"/>
    </location>
</feature>
<evidence type="ECO:0000256" key="1">
    <source>
        <dbReference type="ARBA" id="ARBA00004477"/>
    </source>
</evidence>
<keyword evidence="4" id="KW-0337">GPI-anchor biosynthesis</keyword>
<dbReference type="STRING" id="6198.A0A075ACV5"/>
<organism evidence="12 13">
    <name type="scientific">Opisthorchis viverrini</name>
    <name type="common">Southeast Asian liver fluke</name>
    <dbReference type="NCBI Taxonomy" id="6198"/>
    <lineage>
        <taxon>Eukaryota</taxon>
        <taxon>Metazoa</taxon>
        <taxon>Spiralia</taxon>
        <taxon>Lophotrochozoa</taxon>
        <taxon>Platyhelminthes</taxon>
        <taxon>Trematoda</taxon>
        <taxon>Digenea</taxon>
        <taxon>Opisthorchiida</taxon>
        <taxon>Opisthorchiata</taxon>
        <taxon>Opisthorchiidae</taxon>
        <taxon>Opisthorchis</taxon>
    </lineage>
</organism>
<dbReference type="InterPro" id="IPR039524">
    <property type="entry name" value="PIGO/GPI13"/>
</dbReference>
<keyword evidence="13" id="KW-1185">Reference proteome</keyword>
<feature type="transmembrane region" description="Helical" evidence="11">
    <location>
        <begin position="769"/>
        <end position="785"/>
    </location>
</feature>
<dbReference type="CTD" id="20314491"/>
<evidence type="ECO:0000313" key="13">
    <source>
        <dbReference type="Proteomes" id="UP000054324"/>
    </source>
</evidence>
<gene>
    <name evidence="12" type="ORF">T265_00303</name>
</gene>
<protein>
    <submittedName>
        <fullName evidence="12">Uncharacterized protein</fullName>
    </submittedName>
</protein>
<dbReference type="InterPro" id="IPR017850">
    <property type="entry name" value="Alkaline_phosphatase_core_sf"/>
</dbReference>
<dbReference type="GO" id="GO:0006506">
    <property type="term" value="P:GPI anchor biosynthetic process"/>
    <property type="evidence" value="ECO:0007669"/>
    <property type="project" value="UniProtKB-UniPathway"/>
</dbReference>
<keyword evidence="9 11" id="KW-0472">Membrane</keyword>
<dbReference type="SUPFAM" id="SSF53649">
    <property type="entry name" value="Alkaline phosphatase-like"/>
    <property type="match status" value="1"/>
</dbReference>
<feature type="transmembrane region" description="Helical" evidence="11">
    <location>
        <begin position="462"/>
        <end position="481"/>
    </location>
</feature>
<dbReference type="UniPathway" id="UPA00196"/>
<dbReference type="Proteomes" id="UP000054324">
    <property type="component" value="Unassembled WGS sequence"/>
</dbReference>
<dbReference type="RefSeq" id="XP_009162312.1">
    <property type="nucleotide sequence ID" value="XM_009164048.1"/>
</dbReference>
<evidence type="ECO:0000313" key="12">
    <source>
        <dbReference type="EMBL" id="KER33855.1"/>
    </source>
</evidence>
<feature type="transmembrane region" description="Helical" evidence="11">
    <location>
        <begin position="604"/>
        <end position="621"/>
    </location>
</feature>
<sequence length="1033" mass="115016">MEYEANPDHSKRFLLIFGFAVGLCTFGYGFLLNRTELSYTSVRLGNSVYRASYDRLIVLLVDGLAFDFVRKESATYTDNIVGHMSTINQLLRTPNARLLHFLADPPTTTLQRLKGLVTGSMPTFVDAGSNFGSSELKEDNLIHQWTQARKQIRFVGDDTWMGLFPTSFHDAHPCPSFNVKDLDTVDQTVVSYVSSALDNSSDWDVLIGHMLGVDHCGHTYGPAHPEMRRKLREVDQFVRVIINKLNENDLLVVLGDHGMTASGDHGGDSSAELDAALFVYSSRGFHSAGEQGFGNGTARIDQIDLVPTLASLTGVPIPYSSLGVCVKEILSPDVDFRQCLLANFVQLIDYTLTYCREIGPFPMESELKQFFANMSVLDRYGILAASQTIDSNTMEHLLRKLQQAFRQHWTRFDLQKMWAGLCVMFSTVVLAICPSQKSELSIFGVQLFTAIMLLLVPTVNSIVQLSVSILVFGFGSVKLCVEAFRNLIYRSSHLSPLILVVFLAGSHFSNSFLVHEIQVTTYLVQTLLVYHFVRSVLRVPDQLSWLTFTYISPSVFLMLLTRLSRLLEVCREESFPSSSCRTNTDPWITKSLAKLSFSEARSVVLFRIVLSVGTLISIIALHKSWLRKLDPLFRKCWASMYLLQTGIIFAGLLLVGCWFLDAAQSIQSQVNTSSLHLLRVHLARGLLLILLLCFLHSAKLLPKIAPLQNGGRFVSAIPPGSNGLSYDHPVSVFKTGNPSCSHALEIWTCTTLVLLPLLGIMVFLNEVHILPMFCITISVVVYAILHSSSLSTVSDRTDVSRRSILAASWHVVVFICLLDNLSFYVTGHQPTIAGIPWEAAFAAYAGDHQTRVLPAFMVMLHLFAGPILLALSLPTFIVIFFKPKLAGVSSSVGGCSLPGELVTVQLELLHISRATDVLFWRFFTAKSILTFACALSACLLRRHLMVWKIFAPRLLFSAASLLVTGVVLTFVRLTFVNYVLRIYHRHHLRMCPKCVFTSSTSDGLENIRPSSSVLSCKFIGYWSGPHFRAIDVC</sequence>
<comment type="pathway">
    <text evidence="2">Glycolipid biosynthesis; glycosylphosphatidylinositol-anchor biosynthesis.</text>
</comment>
<evidence type="ECO:0000256" key="3">
    <source>
        <dbReference type="ARBA" id="ARBA00008695"/>
    </source>
</evidence>
<feature type="transmembrane region" description="Helical" evidence="11">
    <location>
        <begin position="12"/>
        <end position="31"/>
    </location>
</feature>
<evidence type="ECO:0000256" key="11">
    <source>
        <dbReference type="SAM" id="Phobius"/>
    </source>
</evidence>
<keyword evidence="10" id="KW-0325">Glycoprotein</keyword>
<comment type="subcellular location">
    <subcellularLocation>
        <location evidence="1">Endoplasmic reticulum membrane</location>
        <topology evidence="1">Multi-pass membrane protein</topology>
    </subcellularLocation>
</comment>
<evidence type="ECO:0000256" key="9">
    <source>
        <dbReference type="ARBA" id="ARBA00023136"/>
    </source>
</evidence>
<dbReference type="PANTHER" id="PTHR23071:SF1">
    <property type="entry name" value="GPI ETHANOLAMINE PHOSPHATE TRANSFERASE 3"/>
    <property type="match status" value="1"/>
</dbReference>
<feature type="transmembrane region" description="Helical" evidence="11">
    <location>
        <begin position="954"/>
        <end position="980"/>
    </location>
</feature>
<evidence type="ECO:0000256" key="2">
    <source>
        <dbReference type="ARBA" id="ARBA00004687"/>
    </source>
</evidence>
<accession>A0A075ACV5</accession>
<proteinExistence type="inferred from homology"/>
<dbReference type="KEGG" id="ovi:T265_00303"/>
<name>A0A075ACV5_OPIVI</name>
<dbReference type="InterPro" id="IPR037675">
    <property type="entry name" value="PIG-O_N"/>
</dbReference>
<dbReference type="InterPro" id="IPR002591">
    <property type="entry name" value="Phosphodiest/P_Trfase"/>
</dbReference>
<dbReference type="GO" id="GO:0051377">
    <property type="term" value="F:mannose-ethanolamine phosphotransferase activity"/>
    <property type="evidence" value="ECO:0007669"/>
    <property type="project" value="InterPro"/>
</dbReference>
<keyword evidence="7" id="KW-0256">Endoplasmic reticulum</keyword>
<keyword evidence="5" id="KW-0808">Transferase</keyword>
<keyword evidence="6 11" id="KW-0812">Transmembrane</keyword>
<evidence type="ECO:0000256" key="7">
    <source>
        <dbReference type="ARBA" id="ARBA00022824"/>
    </source>
</evidence>
<dbReference type="OrthoDB" id="272139at2759"/>
<evidence type="ECO:0000256" key="8">
    <source>
        <dbReference type="ARBA" id="ARBA00022989"/>
    </source>
</evidence>
<reference evidence="12 13" key="1">
    <citation type="submission" date="2013-11" db="EMBL/GenBank/DDBJ databases">
        <title>Opisthorchis viverrini - life in the bile duct.</title>
        <authorList>
            <person name="Young N.D."/>
            <person name="Nagarajan N."/>
            <person name="Lin S.J."/>
            <person name="Korhonen P.K."/>
            <person name="Jex A.R."/>
            <person name="Hall R.S."/>
            <person name="Safavi-Hemami H."/>
            <person name="Kaewkong W."/>
            <person name="Bertrand D."/>
            <person name="Gao S."/>
            <person name="Seet Q."/>
            <person name="Wongkham S."/>
            <person name="Teh B.T."/>
            <person name="Wongkham C."/>
            <person name="Intapan P.M."/>
            <person name="Maleewong W."/>
            <person name="Yang X."/>
            <person name="Hu M."/>
            <person name="Wang Z."/>
            <person name="Hofmann A."/>
            <person name="Sternberg P.W."/>
            <person name="Tan P."/>
            <person name="Wang J."/>
            <person name="Gasser R.B."/>
        </authorList>
    </citation>
    <scope>NUCLEOTIDE SEQUENCE [LARGE SCALE GENOMIC DNA]</scope>
</reference>
<evidence type="ECO:0000256" key="5">
    <source>
        <dbReference type="ARBA" id="ARBA00022679"/>
    </source>
</evidence>
<feature type="transmembrane region" description="Helical" evidence="11">
    <location>
        <begin position="858"/>
        <end position="881"/>
    </location>
</feature>
<feature type="transmembrane region" description="Helical" evidence="11">
    <location>
        <begin position="544"/>
        <end position="563"/>
    </location>
</feature>
<evidence type="ECO:0000256" key="6">
    <source>
        <dbReference type="ARBA" id="ARBA00022692"/>
    </source>
</evidence>
<evidence type="ECO:0000256" key="4">
    <source>
        <dbReference type="ARBA" id="ARBA00022502"/>
    </source>
</evidence>
<keyword evidence="8 11" id="KW-1133">Transmembrane helix</keyword>
<dbReference type="EMBL" id="KL596621">
    <property type="protein sequence ID" value="KER33855.1"/>
    <property type="molecule type" value="Genomic_DNA"/>
</dbReference>
<comment type="similarity">
    <text evidence="3">Belongs to the PIGG/PIGN/PIGO family. PIGO subfamily.</text>
</comment>
<feature type="transmembrane region" description="Helical" evidence="11">
    <location>
        <begin position="744"/>
        <end position="763"/>
    </location>
</feature>
<dbReference type="Pfam" id="PF01663">
    <property type="entry name" value="Phosphodiest"/>
    <property type="match status" value="1"/>
</dbReference>
<feature type="transmembrane region" description="Helical" evidence="11">
    <location>
        <begin position="918"/>
        <end position="942"/>
    </location>
</feature>
<dbReference type="AlphaFoldDB" id="A0A075ACV5"/>
<dbReference type="GeneID" id="20314491"/>
<feature type="transmembrane region" description="Helical" evidence="11">
    <location>
        <begin position="493"/>
        <end position="513"/>
    </location>
</feature>